<dbReference type="InterPro" id="IPR051050">
    <property type="entry name" value="Lipid_II_flippase_MurJ/MviN"/>
</dbReference>
<dbReference type="GO" id="GO:0015648">
    <property type="term" value="F:lipid-linked peptidoglycan transporter activity"/>
    <property type="evidence" value="ECO:0007669"/>
    <property type="project" value="UniProtKB-UniRule"/>
</dbReference>
<evidence type="ECO:0000313" key="10">
    <source>
        <dbReference type="EMBL" id="AKA71919.1"/>
    </source>
</evidence>
<gene>
    <name evidence="8" type="primary">murJ</name>
    <name evidence="10" type="ORF">CSCA_4794</name>
</gene>
<dbReference type="Proteomes" id="UP000033115">
    <property type="component" value="Chromosome"/>
</dbReference>
<feature type="transmembrane region" description="Helical" evidence="8">
    <location>
        <begin position="440"/>
        <end position="461"/>
    </location>
</feature>
<feature type="transmembrane region" description="Helical" evidence="8">
    <location>
        <begin position="348"/>
        <end position="365"/>
    </location>
</feature>
<dbReference type="GO" id="GO:0008360">
    <property type="term" value="P:regulation of cell shape"/>
    <property type="evidence" value="ECO:0007669"/>
    <property type="project" value="UniProtKB-UniRule"/>
</dbReference>
<keyword evidence="4 8" id="KW-0133">Cell shape</keyword>
<dbReference type="KEGG" id="csq:CSCA_4794"/>
<dbReference type="PRINTS" id="PR01806">
    <property type="entry name" value="VIRFACTRMVIN"/>
</dbReference>
<dbReference type="AlphaFoldDB" id="A0A0E3MBN5"/>
<dbReference type="GO" id="GO:0034204">
    <property type="term" value="P:lipid translocation"/>
    <property type="evidence" value="ECO:0007669"/>
    <property type="project" value="TreeGrafter"/>
</dbReference>
<evidence type="ECO:0000256" key="6">
    <source>
        <dbReference type="ARBA" id="ARBA00022989"/>
    </source>
</evidence>
<dbReference type="EMBL" id="CP009933">
    <property type="protein sequence ID" value="AKA71919.1"/>
    <property type="molecule type" value="Genomic_DNA"/>
</dbReference>
<sequence>MASKKVIKSSIIVMILIILGKVLALIRDSLIAAKFGVTYVTDIYNFALGIVYLLTTISYGLTTTFIPLHTEHLQKNNEEHKNRFVNNVINVSSIITIIITVLLIIFAKDIIYIFGHGLSKDSKVFDSSIQVTRIMMLSLVFISLQSVVTGVLQSHKEFYEPAAMAMVSNIVYVIYLVFFAVEFGIKGFAIATVIGFFMQFLINIPKYKKLGYGYKLVIKFKDPELINMLKLMIPIIISTSVVQLNLFINRSFATNIYGGAVTVLDFANKINTLAYEVFAIGIAMIVYPTLSELAVKEDKTEYKNSLSQAINIIMIILIPAAIAIAVLREPLITIIFKRGAFNNEALKLTANALLFYCPAMIAYGIRDVLNKAFYSIKDSKTPMVNSFIGIVLNIIINLIVIKYMKVSGLTLAITISASVTTIMMIWNLHKKLDGIKLKSMWNSFLKITFCSSVMGLVLFIINKVSQLTMGTGMKGSLISILVSFLVGMLVYITCIYFANIKEFKYLLEYFNAKRNRVNNKL</sequence>
<feature type="transmembrane region" description="Helical" evidence="8">
    <location>
        <begin position="386"/>
        <end position="403"/>
    </location>
</feature>
<evidence type="ECO:0000313" key="11">
    <source>
        <dbReference type="Proteomes" id="UP000033115"/>
    </source>
</evidence>
<dbReference type="STRING" id="1548.CSCA_4794"/>
<dbReference type="PANTHER" id="PTHR47019:SF1">
    <property type="entry name" value="LIPID II FLIPPASE MURJ"/>
    <property type="match status" value="1"/>
</dbReference>
<proteinExistence type="inferred from homology"/>
<evidence type="ECO:0000256" key="7">
    <source>
        <dbReference type="ARBA" id="ARBA00023136"/>
    </source>
</evidence>
<feature type="transmembrane region" description="Helical" evidence="8">
    <location>
        <begin position="273"/>
        <end position="290"/>
    </location>
</feature>
<dbReference type="PIRSF" id="PIRSF002869">
    <property type="entry name" value="MviN"/>
    <property type="match status" value="1"/>
</dbReference>
<name>A0A0E3MBN5_CLOSL</name>
<dbReference type="CDD" id="cd13123">
    <property type="entry name" value="MATE_MurJ_like"/>
    <property type="match status" value="1"/>
</dbReference>
<comment type="pathway">
    <text evidence="8">Cell wall biogenesis; peptidoglycan biosynthesis.</text>
</comment>
<evidence type="ECO:0000256" key="3">
    <source>
        <dbReference type="ARBA" id="ARBA00022692"/>
    </source>
</evidence>
<keyword evidence="8 9" id="KW-0813">Transport</keyword>
<feature type="transmembrane region" description="Helical" evidence="8">
    <location>
        <begin position="409"/>
        <end position="428"/>
    </location>
</feature>
<feature type="transmembrane region" description="Helical" evidence="8">
    <location>
        <begin position="46"/>
        <end position="68"/>
    </location>
</feature>
<dbReference type="GO" id="GO:0005886">
    <property type="term" value="C:plasma membrane"/>
    <property type="evidence" value="ECO:0007669"/>
    <property type="project" value="UniProtKB-SubCell"/>
</dbReference>
<evidence type="ECO:0000256" key="4">
    <source>
        <dbReference type="ARBA" id="ARBA00022960"/>
    </source>
</evidence>
<comment type="function">
    <text evidence="8 9">Involved in peptidoglycan biosynthesis. Transports lipid-linked peptidoglycan precursors from the inner to the outer leaflet of the cytoplasmic membrane.</text>
</comment>
<keyword evidence="7 8" id="KW-0472">Membrane</keyword>
<feature type="transmembrane region" description="Helical" evidence="8">
    <location>
        <begin position="134"/>
        <end position="152"/>
    </location>
</feature>
<dbReference type="Pfam" id="PF03023">
    <property type="entry name" value="MurJ"/>
    <property type="match status" value="1"/>
</dbReference>
<dbReference type="UniPathway" id="UPA00219"/>
<keyword evidence="3 8" id="KW-0812">Transmembrane</keyword>
<comment type="subcellular location">
    <subcellularLocation>
        <location evidence="1 8">Cell membrane</location>
        <topology evidence="1 8">Multi-pass membrane protein</topology>
    </subcellularLocation>
</comment>
<keyword evidence="2 8" id="KW-1003">Cell membrane</keyword>
<accession>A0A0E3MBN5</accession>
<evidence type="ECO:0000256" key="8">
    <source>
        <dbReference type="HAMAP-Rule" id="MF_02078"/>
    </source>
</evidence>
<dbReference type="InterPro" id="IPR004268">
    <property type="entry name" value="MurJ"/>
</dbReference>
<comment type="similarity">
    <text evidence="8 9">Belongs to the MurJ/MviN family.</text>
</comment>
<keyword evidence="5 8" id="KW-0573">Peptidoglycan synthesis</keyword>
<protein>
    <recommendedName>
        <fullName evidence="8">Probable lipid II flippase MurJ</fullName>
    </recommendedName>
</protein>
<dbReference type="RefSeq" id="WP_029163620.1">
    <property type="nucleotide sequence ID" value="NZ_CP009933.1"/>
</dbReference>
<dbReference type="GO" id="GO:0071555">
    <property type="term" value="P:cell wall organization"/>
    <property type="evidence" value="ECO:0007669"/>
    <property type="project" value="UniProtKB-UniRule"/>
</dbReference>
<organism evidence="10 11">
    <name type="scientific">Clostridium scatologenes</name>
    <dbReference type="NCBI Taxonomy" id="1548"/>
    <lineage>
        <taxon>Bacteria</taxon>
        <taxon>Bacillati</taxon>
        <taxon>Bacillota</taxon>
        <taxon>Clostridia</taxon>
        <taxon>Eubacteriales</taxon>
        <taxon>Clostridiaceae</taxon>
        <taxon>Clostridium</taxon>
    </lineage>
</organism>
<dbReference type="HAMAP" id="MF_02078">
    <property type="entry name" value="MurJ_MviN"/>
    <property type="match status" value="1"/>
</dbReference>
<dbReference type="PANTHER" id="PTHR47019">
    <property type="entry name" value="LIPID II FLIPPASE MURJ"/>
    <property type="match status" value="1"/>
</dbReference>
<dbReference type="NCBIfam" id="TIGR01695">
    <property type="entry name" value="murJ_mviN"/>
    <property type="match status" value="1"/>
</dbReference>
<feature type="transmembrane region" description="Helical" evidence="8">
    <location>
        <begin position="310"/>
        <end position="328"/>
    </location>
</feature>
<evidence type="ECO:0000256" key="2">
    <source>
        <dbReference type="ARBA" id="ARBA00022475"/>
    </source>
</evidence>
<feature type="transmembrane region" description="Helical" evidence="8">
    <location>
        <begin position="187"/>
        <end position="204"/>
    </location>
</feature>
<dbReference type="HOGENOM" id="CLU_006797_4_1_9"/>
<evidence type="ECO:0000256" key="1">
    <source>
        <dbReference type="ARBA" id="ARBA00004651"/>
    </source>
</evidence>
<feature type="transmembrane region" description="Helical" evidence="8">
    <location>
        <begin position="7"/>
        <end position="26"/>
    </location>
</feature>
<keyword evidence="8 9" id="KW-0961">Cell wall biogenesis/degradation</keyword>
<evidence type="ECO:0000256" key="5">
    <source>
        <dbReference type="ARBA" id="ARBA00022984"/>
    </source>
</evidence>
<feature type="transmembrane region" description="Helical" evidence="8">
    <location>
        <begin position="476"/>
        <end position="498"/>
    </location>
</feature>
<keyword evidence="6 8" id="KW-1133">Transmembrane helix</keyword>
<dbReference type="GO" id="GO:0009252">
    <property type="term" value="P:peptidoglycan biosynthetic process"/>
    <property type="evidence" value="ECO:0007669"/>
    <property type="project" value="UniProtKB-UniRule"/>
</dbReference>
<feature type="transmembrane region" description="Helical" evidence="8">
    <location>
        <begin position="225"/>
        <end position="248"/>
    </location>
</feature>
<reference evidence="10 11" key="1">
    <citation type="journal article" date="2015" name="J. Biotechnol.">
        <title>Complete genome sequence of a malodorant-producing acetogen, Clostridium scatologenes ATCC 25775(T).</title>
        <authorList>
            <person name="Zhu Z."/>
            <person name="Guo T."/>
            <person name="Zheng H."/>
            <person name="Song T."/>
            <person name="Ouyang P."/>
            <person name="Xie J."/>
        </authorList>
    </citation>
    <scope>NUCLEOTIDE SEQUENCE [LARGE SCALE GENOMIC DNA]</scope>
    <source>
        <strain evidence="10 11">ATCC 25775</strain>
    </source>
</reference>
<evidence type="ECO:0000256" key="9">
    <source>
        <dbReference type="PIRNR" id="PIRNR002869"/>
    </source>
</evidence>
<feature type="transmembrane region" description="Helical" evidence="8">
    <location>
        <begin position="88"/>
        <end position="114"/>
    </location>
</feature>
<keyword evidence="11" id="KW-1185">Reference proteome</keyword>